<sequence>MEKQDRIKRKRRRLFMRAAILFSIVAAVGYVFVTNFFMAEASIVNEGDDAPNFSLVNMEGEVVELADYEGQGVFLNFWGTYCPPCEDEMPYMEAEWQNYKDKDVEILAVNVGESELQIDRFANRHSLNFPILKDSNRDVLNAYGVGVLPATFLIDEHGEVILKREGGMSQEHVENFMEMIDPAAS</sequence>
<dbReference type="CDD" id="cd02966">
    <property type="entry name" value="TlpA_like_family"/>
    <property type="match status" value="1"/>
</dbReference>
<dbReference type="RefSeq" id="WP_204695719.1">
    <property type="nucleotide sequence ID" value="NZ_JAFBEC010000002.1"/>
</dbReference>
<dbReference type="InterPro" id="IPR036249">
    <property type="entry name" value="Thioredoxin-like_sf"/>
</dbReference>
<dbReference type="Gene3D" id="3.40.30.10">
    <property type="entry name" value="Glutaredoxin"/>
    <property type="match status" value="1"/>
</dbReference>
<accession>A0ABS2P870</accession>
<evidence type="ECO:0000256" key="3">
    <source>
        <dbReference type="ARBA" id="ARBA00022968"/>
    </source>
</evidence>
<proteinExistence type="predicted"/>
<dbReference type="InterPro" id="IPR050553">
    <property type="entry name" value="Thioredoxin_ResA/DsbE_sf"/>
</dbReference>
<comment type="caution">
    <text evidence="8">The sequence shown here is derived from an EMBL/GenBank/DDBJ whole genome shotgun (WGS) entry which is preliminary data.</text>
</comment>
<organism evidence="8 9">
    <name type="scientific">Geomicrobium sediminis</name>
    <dbReference type="NCBI Taxonomy" id="1347788"/>
    <lineage>
        <taxon>Bacteria</taxon>
        <taxon>Bacillati</taxon>
        <taxon>Bacillota</taxon>
        <taxon>Bacilli</taxon>
        <taxon>Bacillales</taxon>
        <taxon>Geomicrobium</taxon>
    </lineage>
</organism>
<evidence type="ECO:0000256" key="4">
    <source>
        <dbReference type="ARBA" id="ARBA00023157"/>
    </source>
</evidence>
<dbReference type="InterPro" id="IPR000866">
    <property type="entry name" value="AhpC/TSA"/>
</dbReference>
<keyword evidence="4" id="KW-1015">Disulfide bond</keyword>
<keyword evidence="5" id="KW-0676">Redox-active center</keyword>
<evidence type="ECO:0000256" key="5">
    <source>
        <dbReference type="ARBA" id="ARBA00023284"/>
    </source>
</evidence>
<evidence type="ECO:0000256" key="6">
    <source>
        <dbReference type="SAM" id="Phobius"/>
    </source>
</evidence>
<evidence type="ECO:0000313" key="9">
    <source>
        <dbReference type="Proteomes" id="UP000741863"/>
    </source>
</evidence>
<keyword evidence="2" id="KW-0201">Cytochrome c-type biogenesis</keyword>
<dbReference type="EMBL" id="JAFBEC010000002">
    <property type="protein sequence ID" value="MBM7631608.1"/>
    <property type="molecule type" value="Genomic_DNA"/>
</dbReference>
<feature type="transmembrane region" description="Helical" evidence="6">
    <location>
        <begin position="14"/>
        <end position="33"/>
    </location>
</feature>
<keyword evidence="6" id="KW-0472">Membrane</keyword>
<dbReference type="PANTHER" id="PTHR42852">
    <property type="entry name" value="THIOL:DISULFIDE INTERCHANGE PROTEIN DSBE"/>
    <property type="match status" value="1"/>
</dbReference>
<keyword evidence="9" id="KW-1185">Reference proteome</keyword>
<dbReference type="Pfam" id="PF00578">
    <property type="entry name" value="AhpC-TSA"/>
    <property type="match status" value="1"/>
</dbReference>
<keyword evidence="3" id="KW-0735">Signal-anchor</keyword>
<protein>
    <submittedName>
        <fullName evidence="8">Peroxiredoxin</fullName>
    </submittedName>
</protein>
<name>A0ABS2P870_9BACL</name>
<dbReference type="PANTHER" id="PTHR42852:SF6">
    <property type="entry name" value="THIOL:DISULFIDE INTERCHANGE PROTEIN DSBE"/>
    <property type="match status" value="1"/>
</dbReference>
<dbReference type="InterPro" id="IPR013766">
    <property type="entry name" value="Thioredoxin_domain"/>
</dbReference>
<keyword evidence="6" id="KW-0812">Transmembrane</keyword>
<comment type="subcellular location">
    <subcellularLocation>
        <location evidence="1">Cell envelope</location>
    </subcellularLocation>
</comment>
<dbReference type="Proteomes" id="UP000741863">
    <property type="component" value="Unassembled WGS sequence"/>
</dbReference>
<feature type="domain" description="Thioredoxin" evidence="7">
    <location>
        <begin position="44"/>
        <end position="185"/>
    </location>
</feature>
<dbReference type="PROSITE" id="PS51352">
    <property type="entry name" value="THIOREDOXIN_2"/>
    <property type="match status" value="1"/>
</dbReference>
<dbReference type="PROSITE" id="PS00194">
    <property type="entry name" value="THIOREDOXIN_1"/>
    <property type="match status" value="1"/>
</dbReference>
<reference evidence="8 9" key="1">
    <citation type="submission" date="2021-01" db="EMBL/GenBank/DDBJ databases">
        <title>Genomic Encyclopedia of Type Strains, Phase IV (KMG-IV): sequencing the most valuable type-strain genomes for metagenomic binning, comparative biology and taxonomic classification.</title>
        <authorList>
            <person name="Goeker M."/>
        </authorList>
    </citation>
    <scope>NUCLEOTIDE SEQUENCE [LARGE SCALE GENOMIC DNA]</scope>
    <source>
        <strain evidence="8 9">DSM 25540</strain>
    </source>
</reference>
<dbReference type="NCBIfam" id="NF002854">
    <property type="entry name" value="PRK03147.1"/>
    <property type="match status" value="1"/>
</dbReference>
<evidence type="ECO:0000256" key="1">
    <source>
        <dbReference type="ARBA" id="ARBA00004196"/>
    </source>
</evidence>
<keyword evidence="6" id="KW-1133">Transmembrane helix</keyword>
<evidence type="ECO:0000256" key="2">
    <source>
        <dbReference type="ARBA" id="ARBA00022748"/>
    </source>
</evidence>
<evidence type="ECO:0000259" key="7">
    <source>
        <dbReference type="PROSITE" id="PS51352"/>
    </source>
</evidence>
<evidence type="ECO:0000313" key="8">
    <source>
        <dbReference type="EMBL" id="MBM7631608.1"/>
    </source>
</evidence>
<gene>
    <name evidence="8" type="ORF">JOD17_000700</name>
</gene>
<dbReference type="InterPro" id="IPR017937">
    <property type="entry name" value="Thioredoxin_CS"/>
</dbReference>
<dbReference type="SUPFAM" id="SSF52833">
    <property type="entry name" value="Thioredoxin-like"/>
    <property type="match status" value="1"/>
</dbReference>